<evidence type="ECO:0000313" key="6">
    <source>
        <dbReference type="EMBL" id="MEI9409908.1"/>
    </source>
</evidence>
<evidence type="ECO:0000256" key="3">
    <source>
        <dbReference type="ARBA" id="ARBA00048267"/>
    </source>
</evidence>
<dbReference type="SUPFAM" id="SSF52738">
    <property type="entry name" value="Methylesterase CheB, C-terminal domain"/>
    <property type="match status" value="1"/>
</dbReference>
<evidence type="ECO:0000259" key="5">
    <source>
        <dbReference type="PROSITE" id="PS50122"/>
    </source>
</evidence>
<dbReference type="PANTHER" id="PTHR42872">
    <property type="entry name" value="PROTEIN-GLUTAMATE METHYLESTERASE/PROTEIN-GLUTAMINE GLUTAMINASE"/>
    <property type="match status" value="1"/>
</dbReference>
<dbReference type="PANTHER" id="PTHR42872:SF6">
    <property type="entry name" value="PROTEIN-GLUTAMATE METHYLESTERASE_PROTEIN-GLUTAMINE GLUTAMINASE"/>
    <property type="match status" value="1"/>
</dbReference>
<evidence type="ECO:0000256" key="2">
    <source>
        <dbReference type="ARBA" id="ARBA00039140"/>
    </source>
</evidence>
<keyword evidence="7" id="KW-1185">Reference proteome</keyword>
<feature type="active site" evidence="4">
    <location>
        <position position="48"/>
    </location>
</feature>
<feature type="domain" description="CheB-type methylesterase" evidence="5">
    <location>
        <begin position="8"/>
        <end position="170"/>
    </location>
</feature>
<dbReference type="Gene3D" id="3.40.50.180">
    <property type="entry name" value="Methylesterase CheB, C-terminal domain"/>
    <property type="match status" value="1"/>
</dbReference>
<evidence type="ECO:0000313" key="7">
    <source>
        <dbReference type="Proteomes" id="UP001387293"/>
    </source>
</evidence>
<feature type="active site" evidence="4">
    <location>
        <position position="20"/>
    </location>
</feature>
<dbReference type="Pfam" id="PF01339">
    <property type="entry name" value="CheB_methylest"/>
    <property type="match status" value="1"/>
</dbReference>
<evidence type="ECO:0000256" key="4">
    <source>
        <dbReference type="PROSITE-ProRule" id="PRU00050"/>
    </source>
</evidence>
<comment type="caution">
    <text evidence="6">The sequence shown here is derived from an EMBL/GenBank/DDBJ whole genome shotgun (WGS) entry which is preliminary data.</text>
</comment>
<dbReference type="RefSeq" id="WP_337106836.1">
    <property type="nucleotide sequence ID" value="NZ_JAPYKS010000009.1"/>
</dbReference>
<dbReference type="EC" id="3.1.1.61" evidence="2"/>
<accession>A0ABU8KY83</accession>
<organism evidence="6 7">
    <name type="scientific">Mesorhizobium salmacidum</name>
    <dbReference type="NCBI Taxonomy" id="3015171"/>
    <lineage>
        <taxon>Bacteria</taxon>
        <taxon>Pseudomonadati</taxon>
        <taxon>Pseudomonadota</taxon>
        <taxon>Alphaproteobacteria</taxon>
        <taxon>Hyphomicrobiales</taxon>
        <taxon>Phyllobacteriaceae</taxon>
        <taxon>Mesorhizobium</taxon>
    </lineage>
</organism>
<protein>
    <recommendedName>
        <fullName evidence="2">protein-glutamate methylesterase</fullName>
        <ecNumber evidence="2">3.1.1.61</ecNumber>
    </recommendedName>
</protein>
<keyword evidence="1 4" id="KW-0378">Hydrolase</keyword>
<dbReference type="EMBL" id="JAPYKS010000009">
    <property type="protein sequence ID" value="MEI9409908.1"/>
    <property type="molecule type" value="Genomic_DNA"/>
</dbReference>
<feature type="active site" evidence="4">
    <location>
        <position position="141"/>
    </location>
</feature>
<dbReference type="InterPro" id="IPR000673">
    <property type="entry name" value="Sig_transdc_resp-reg_Me-estase"/>
</dbReference>
<proteinExistence type="predicted"/>
<dbReference type="InterPro" id="IPR035909">
    <property type="entry name" value="CheB_C"/>
</dbReference>
<gene>
    <name evidence="6" type="ORF">O7A60_14145</name>
</gene>
<dbReference type="Proteomes" id="UP001387293">
    <property type="component" value="Unassembled WGS sequence"/>
</dbReference>
<dbReference type="PROSITE" id="PS50122">
    <property type="entry name" value="CHEB"/>
    <property type="match status" value="1"/>
</dbReference>
<evidence type="ECO:0000256" key="1">
    <source>
        <dbReference type="ARBA" id="ARBA00022801"/>
    </source>
</evidence>
<comment type="catalytic activity">
    <reaction evidence="3">
        <text>[protein]-L-glutamate 5-O-methyl ester + H2O = L-glutamyl-[protein] + methanol + H(+)</text>
        <dbReference type="Rhea" id="RHEA:23236"/>
        <dbReference type="Rhea" id="RHEA-COMP:10208"/>
        <dbReference type="Rhea" id="RHEA-COMP:10311"/>
        <dbReference type="ChEBI" id="CHEBI:15377"/>
        <dbReference type="ChEBI" id="CHEBI:15378"/>
        <dbReference type="ChEBI" id="CHEBI:17790"/>
        <dbReference type="ChEBI" id="CHEBI:29973"/>
        <dbReference type="ChEBI" id="CHEBI:82795"/>
        <dbReference type="EC" id="3.1.1.61"/>
    </reaction>
</comment>
<sequence>MDIHRVKPEAGPFFVAIGASGSDGLSDIKDLLSELPKYLQAIVLVVLHRPSDRVSHLREILGKWSNMPVLIADEDDVFHVGNCYIGQPDAHLALAARSNVDLVEGAGHIHRGQTVDILFNSVAVHAQSRAIGIVLSGALSDGSRGLAAIAQPVVPRWFSPRPARSKLGCL</sequence>
<name>A0ABU8KY83_9HYPH</name>
<keyword evidence="4" id="KW-0145">Chemotaxis</keyword>
<reference evidence="6 7" key="1">
    <citation type="submission" date="2022-12" db="EMBL/GenBank/DDBJ databases">
        <authorList>
            <person name="Muema E."/>
        </authorList>
    </citation>
    <scope>NUCLEOTIDE SEQUENCE [LARGE SCALE GENOMIC DNA]</scope>
    <source>
        <strain evidence="7">1326</strain>
    </source>
</reference>